<keyword evidence="3" id="KW-0597">Phosphoprotein</keyword>
<dbReference type="AlphaFoldDB" id="G8R776"/>
<evidence type="ECO:0000256" key="4">
    <source>
        <dbReference type="SAM" id="Coils"/>
    </source>
</evidence>
<dbReference type="EMBL" id="CP003156">
    <property type="protein sequence ID" value="AEV34483.1"/>
    <property type="molecule type" value="Genomic_DNA"/>
</dbReference>
<dbReference type="PATRIC" id="fig|926562.3.peg.3556"/>
<dbReference type="InterPro" id="IPR005467">
    <property type="entry name" value="His_kinase_dom"/>
</dbReference>
<evidence type="ECO:0000256" key="3">
    <source>
        <dbReference type="ARBA" id="ARBA00022553"/>
    </source>
</evidence>
<dbReference type="InterPro" id="IPR003594">
    <property type="entry name" value="HATPase_dom"/>
</dbReference>
<sequence length="714" mass="80811">MRKYILALLLIITSLKGFGQEITYDCNSENNEYFGNQLEYYKTDKSLAVKDLERVEFKKISQDVPNFGVTESTIWLKGKLRSLTECEALFEIENQSLDTVEFFLFQGDDLVAHSVAGQQVPVREWEVKNPVLGFPFQSLENAQLDFYFKVKSKKQIIVPITVRSMDSFYSRRLESHIKTGLYFGIILVMILYNLFLFISVRDINFLYYILYIASVGLAQGTLMGFTTIYLWPNNDWLVENAVYLFGILSGLFTAIFVISFIKTKEYVPILHKFFVSFIVLYGVITIMVLTGYELEAYQAINLIAGVGAIVALIAAIAVSRKGYMPAKFFLFAYSFFLGSIIILVLKDYGILPYNEFTKSSVIYGSSFEIVLLSLALANRINVLREEKEASQAEALRALRENEKIIREQNVLLEQRVNERTLELQEANEELTVTLSNLKDTQTQLVDAEKMASLGQLTAGIAHEINNPINFVTSNIKPLKRDLVDVYELVDAYTAIEEEGMADALKKAHELKEEIDYDYIKEEIESLVQGISDGANRTSEIVRGLKNFSRLDEDVVKPADLHEGLSSTIVLLQSKIKEGIKVVKDFDENLPKIDCYPGKLNQVFMNILNNGIYAVSHKNYEEDEAPTLTLKTQMNKSMVSVHLIDNGIGMDEATKKKIFDPFFTTKDVGEGTGLGMSIVYKIVEKHGGTMTVNSELGKGTEFIITLPLRQPNEFQ</sequence>
<feature type="transmembrane region" description="Helical" evidence="5">
    <location>
        <begin position="330"/>
        <end position="348"/>
    </location>
</feature>
<dbReference type="PROSITE" id="PS50109">
    <property type="entry name" value="HIS_KIN"/>
    <property type="match status" value="1"/>
</dbReference>
<feature type="coiled-coil region" evidence="4">
    <location>
        <begin position="380"/>
        <end position="443"/>
    </location>
</feature>
<gene>
    <name evidence="8" type="ordered locus">Oweho_3535</name>
</gene>
<dbReference type="HOGENOM" id="CLU_000445_105_2_10"/>
<keyword evidence="5" id="KW-1133">Transmembrane helix</keyword>
<dbReference type="InterPro" id="IPR011623">
    <property type="entry name" value="7TMR_DISM_rcpt_extracell_dom1"/>
</dbReference>
<dbReference type="PRINTS" id="PR00344">
    <property type="entry name" value="BCTRLSENSOR"/>
</dbReference>
<keyword evidence="9" id="KW-1185">Reference proteome</keyword>
<evidence type="ECO:0000256" key="6">
    <source>
        <dbReference type="SAM" id="SignalP"/>
    </source>
</evidence>
<keyword evidence="5" id="KW-0812">Transmembrane</keyword>
<evidence type="ECO:0000256" key="2">
    <source>
        <dbReference type="ARBA" id="ARBA00012438"/>
    </source>
</evidence>
<dbReference type="SMART" id="SM00388">
    <property type="entry name" value="HisKA"/>
    <property type="match status" value="1"/>
</dbReference>
<keyword evidence="8" id="KW-0808">Transferase</keyword>
<dbReference type="Pfam" id="PF07696">
    <property type="entry name" value="7TMR-DISMED2"/>
    <property type="match status" value="1"/>
</dbReference>
<evidence type="ECO:0000256" key="5">
    <source>
        <dbReference type="SAM" id="Phobius"/>
    </source>
</evidence>
<dbReference type="InterPro" id="IPR036097">
    <property type="entry name" value="HisK_dim/P_sf"/>
</dbReference>
<feature type="chain" id="PRO_5003515604" description="histidine kinase" evidence="6">
    <location>
        <begin position="20"/>
        <end position="714"/>
    </location>
</feature>
<comment type="catalytic activity">
    <reaction evidence="1">
        <text>ATP + protein L-histidine = ADP + protein N-phospho-L-histidine.</text>
        <dbReference type="EC" id="2.7.13.3"/>
    </reaction>
</comment>
<feature type="transmembrane region" description="Helical" evidence="5">
    <location>
        <begin position="242"/>
        <end position="261"/>
    </location>
</feature>
<dbReference type="SMART" id="SM00387">
    <property type="entry name" value="HATPase_c"/>
    <property type="match status" value="1"/>
</dbReference>
<dbReference type="InterPro" id="IPR004358">
    <property type="entry name" value="Sig_transdc_His_kin-like_C"/>
</dbReference>
<dbReference type="KEGG" id="oho:Oweho_3535"/>
<keyword evidence="8" id="KW-0418">Kinase</keyword>
<dbReference type="SUPFAM" id="SSF55874">
    <property type="entry name" value="ATPase domain of HSP90 chaperone/DNA topoisomerase II/histidine kinase"/>
    <property type="match status" value="1"/>
</dbReference>
<feature type="domain" description="Histidine kinase" evidence="7">
    <location>
        <begin position="459"/>
        <end position="709"/>
    </location>
</feature>
<keyword evidence="6" id="KW-0732">Signal</keyword>
<evidence type="ECO:0000259" key="7">
    <source>
        <dbReference type="PROSITE" id="PS50109"/>
    </source>
</evidence>
<protein>
    <recommendedName>
        <fullName evidence="2">histidine kinase</fullName>
        <ecNumber evidence="2">2.7.13.3</ecNumber>
    </recommendedName>
</protein>
<dbReference type="PANTHER" id="PTHR43065">
    <property type="entry name" value="SENSOR HISTIDINE KINASE"/>
    <property type="match status" value="1"/>
</dbReference>
<dbReference type="OrthoDB" id="9806995at2"/>
<dbReference type="STRING" id="926562.Oweho_3535"/>
<dbReference type="Gene3D" id="1.10.287.130">
    <property type="match status" value="1"/>
</dbReference>
<evidence type="ECO:0000313" key="9">
    <source>
        <dbReference type="Proteomes" id="UP000005631"/>
    </source>
</evidence>
<accession>G8R776</accession>
<feature type="transmembrane region" description="Helical" evidence="5">
    <location>
        <begin position="273"/>
        <end position="292"/>
    </location>
</feature>
<evidence type="ECO:0000256" key="1">
    <source>
        <dbReference type="ARBA" id="ARBA00000085"/>
    </source>
</evidence>
<dbReference type="Gene3D" id="2.60.40.2380">
    <property type="match status" value="1"/>
</dbReference>
<dbReference type="PANTHER" id="PTHR43065:SF50">
    <property type="entry name" value="HISTIDINE KINASE"/>
    <property type="match status" value="1"/>
</dbReference>
<feature type="transmembrane region" description="Helical" evidence="5">
    <location>
        <begin position="360"/>
        <end position="377"/>
    </location>
</feature>
<evidence type="ECO:0000313" key="8">
    <source>
        <dbReference type="EMBL" id="AEV34483.1"/>
    </source>
</evidence>
<dbReference type="InterPro" id="IPR011622">
    <property type="entry name" value="7TMR_DISM_rcpt_extracell_dom2"/>
</dbReference>
<feature type="signal peptide" evidence="6">
    <location>
        <begin position="1"/>
        <end position="19"/>
    </location>
</feature>
<dbReference type="InterPro" id="IPR003661">
    <property type="entry name" value="HisK_dim/P_dom"/>
</dbReference>
<dbReference type="InterPro" id="IPR036890">
    <property type="entry name" value="HATPase_C_sf"/>
</dbReference>
<dbReference type="EC" id="2.7.13.3" evidence="2"/>
<dbReference type="Proteomes" id="UP000005631">
    <property type="component" value="Chromosome"/>
</dbReference>
<dbReference type="CDD" id="cd00082">
    <property type="entry name" value="HisKA"/>
    <property type="match status" value="1"/>
</dbReference>
<name>G8R776_OWEHD</name>
<dbReference type="Pfam" id="PF02518">
    <property type="entry name" value="HATPase_c"/>
    <property type="match status" value="1"/>
</dbReference>
<reference evidence="8 9" key="1">
    <citation type="journal article" date="2012" name="Stand. Genomic Sci.">
        <title>Genome sequence of the orange-pigmented seawater bacterium Owenweeksia hongkongensis type strain (UST20020801(T)).</title>
        <authorList>
            <person name="Riedel T."/>
            <person name="Held B."/>
            <person name="Nolan M."/>
            <person name="Lucas S."/>
            <person name="Lapidus A."/>
            <person name="Tice H."/>
            <person name="Del Rio T.G."/>
            <person name="Cheng J.F."/>
            <person name="Han C."/>
            <person name="Tapia R."/>
            <person name="Goodwin L.A."/>
            <person name="Pitluck S."/>
            <person name="Liolios K."/>
            <person name="Mavromatis K."/>
            <person name="Pagani I."/>
            <person name="Ivanova N."/>
            <person name="Mikhailova N."/>
            <person name="Pati A."/>
            <person name="Chen A."/>
            <person name="Palaniappan K."/>
            <person name="Rohde M."/>
            <person name="Tindall B.J."/>
            <person name="Detter J.C."/>
            <person name="Goker M."/>
            <person name="Woyke T."/>
            <person name="Bristow J."/>
            <person name="Eisen J.A."/>
            <person name="Markowitz V."/>
            <person name="Hugenholtz P."/>
            <person name="Klenk H.P."/>
            <person name="Kyrpides N.C."/>
        </authorList>
    </citation>
    <scope>NUCLEOTIDE SEQUENCE</scope>
    <source>
        <strain evidence="9">DSM 17368 / JCM 12287 / NRRL B-23963</strain>
    </source>
</reference>
<dbReference type="SUPFAM" id="SSF47384">
    <property type="entry name" value="Homodimeric domain of signal transducing histidine kinase"/>
    <property type="match status" value="1"/>
</dbReference>
<proteinExistence type="predicted"/>
<organism evidence="8 9">
    <name type="scientific">Owenweeksia hongkongensis (strain DSM 17368 / CIP 108786 / JCM 12287 / NRRL B-23963 / UST20020801)</name>
    <dbReference type="NCBI Taxonomy" id="926562"/>
    <lineage>
        <taxon>Bacteria</taxon>
        <taxon>Pseudomonadati</taxon>
        <taxon>Bacteroidota</taxon>
        <taxon>Flavobacteriia</taxon>
        <taxon>Flavobacteriales</taxon>
        <taxon>Owenweeksiaceae</taxon>
        <taxon>Owenweeksia</taxon>
    </lineage>
</organism>
<feature type="transmembrane region" description="Helical" evidence="5">
    <location>
        <begin position="298"/>
        <end position="318"/>
    </location>
</feature>
<keyword evidence="4" id="KW-0175">Coiled coil</keyword>
<dbReference type="Pfam" id="PF07695">
    <property type="entry name" value="7TMR-DISM_7TM"/>
    <property type="match status" value="1"/>
</dbReference>
<dbReference type="RefSeq" id="WP_014203830.1">
    <property type="nucleotide sequence ID" value="NC_016599.1"/>
</dbReference>
<dbReference type="Gene3D" id="3.30.565.10">
    <property type="entry name" value="Histidine kinase-like ATPase, C-terminal domain"/>
    <property type="match status" value="1"/>
</dbReference>
<feature type="transmembrane region" description="Helical" evidence="5">
    <location>
        <begin position="180"/>
        <end position="198"/>
    </location>
</feature>
<dbReference type="GO" id="GO:0000155">
    <property type="term" value="F:phosphorelay sensor kinase activity"/>
    <property type="evidence" value="ECO:0007669"/>
    <property type="project" value="InterPro"/>
</dbReference>
<keyword evidence="5" id="KW-0472">Membrane</keyword>
<dbReference type="eggNOG" id="COG4191">
    <property type="taxonomic scope" value="Bacteria"/>
</dbReference>
<feature type="transmembrane region" description="Helical" evidence="5">
    <location>
        <begin position="205"/>
        <end position="230"/>
    </location>
</feature>